<protein>
    <submittedName>
        <fullName evidence="1">Uncharacterized protein</fullName>
    </submittedName>
</protein>
<proteinExistence type="predicted"/>
<evidence type="ECO:0000313" key="2">
    <source>
        <dbReference type="Proteomes" id="UP000235388"/>
    </source>
</evidence>
<comment type="caution">
    <text evidence="1">The sequence shown here is derived from an EMBL/GenBank/DDBJ whole genome shotgun (WGS) entry which is preliminary data.</text>
</comment>
<evidence type="ECO:0000313" key="1">
    <source>
        <dbReference type="EMBL" id="PLW36557.1"/>
    </source>
</evidence>
<keyword evidence="2" id="KW-1185">Reference proteome</keyword>
<dbReference type="Proteomes" id="UP000235388">
    <property type="component" value="Unassembled WGS sequence"/>
</dbReference>
<gene>
    <name evidence="1" type="ORF">PCANC_15486</name>
</gene>
<dbReference type="PANTHER" id="PTHR33266:SF1">
    <property type="entry name" value="F-BOX DOMAIN-CONTAINING PROTEIN"/>
    <property type="match status" value="1"/>
</dbReference>
<sequence>VPITTNHEEWTDENSGVQIAKGNPYLILLMSLKTEDDVAFLPAASKDDVRRASQVFHGLKSFACLREDLVEALQEMLDVEPHLSLLHDGDDGKEIAGIINPLAYPYPPR</sequence>
<dbReference type="OrthoDB" id="2506892at2759"/>
<reference evidence="1 2" key="1">
    <citation type="submission" date="2017-11" db="EMBL/GenBank/DDBJ databases">
        <title>De novo assembly and phasing of dikaryotic genomes from two isolates of Puccinia coronata f. sp. avenae, the causal agent of oat crown rust.</title>
        <authorList>
            <person name="Miller M.E."/>
            <person name="Zhang Y."/>
            <person name="Omidvar V."/>
            <person name="Sperschneider J."/>
            <person name="Schwessinger B."/>
            <person name="Raley C."/>
            <person name="Palmer J.M."/>
            <person name="Garnica D."/>
            <person name="Upadhyaya N."/>
            <person name="Rathjen J."/>
            <person name="Taylor J.M."/>
            <person name="Park R.F."/>
            <person name="Dodds P.N."/>
            <person name="Hirsch C.D."/>
            <person name="Kianian S.F."/>
            <person name="Figueroa M."/>
        </authorList>
    </citation>
    <scope>NUCLEOTIDE SEQUENCE [LARGE SCALE GENOMIC DNA]</scope>
    <source>
        <strain evidence="1">12NC29</strain>
    </source>
</reference>
<organism evidence="1 2">
    <name type="scientific">Puccinia coronata f. sp. avenae</name>
    <dbReference type="NCBI Taxonomy" id="200324"/>
    <lineage>
        <taxon>Eukaryota</taxon>
        <taxon>Fungi</taxon>
        <taxon>Dikarya</taxon>
        <taxon>Basidiomycota</taxon>
        <taxon>Pucciniomycotina</taxon>
        <taxon>Pucciniomycetes</taxon>
        <taxon>Pucciniales</taxon>
        <taxon>Pucciniaceae</taxon>
        <taxon>Puccinia</taxon>
    </lineage>
</organism>
<dbReference type="AlphaFoldDB" id="A0A2N5UFP5"/>
<dbReference type="EMBL" id="PGCJ01000237">
    <property type="protein sequence ID" value="PLW36557.1"/>
    <property type="molecule type" value="Genomic_DNA"/>
</dbReference>
<feature type="non-terminal residue" evidence="1">
    <location>
        <position position="1"/>
    </location>
</feature>
<accession>A0A2N5UFP5</accession>
<dbReference type="PANTHER" id="PTHR33266">
    <property type="entry name" value="CHROMOSOME 15, WHOLE GENOME SHOTGUN SEQUENCE"/>
    <property type="match status" value="1"/>
</dbReference>
<name>A0A2N5UFP5_9BASI</name>